<keyword evidence="11" id="KW-1185">Reference proteome</keyword>
<organism evidence="10 11">
    <name type="scientific">Labilibaculum antarcticum</name>
    <dbReference type="NCBI Taxonomy" id="1717717"/>
    <lineage>
        <taxon>Bacteria</taxon>
        <taxon>Pseudomonadati</taxon>
        <taxon>Bacteroidota</taxon>
        <taxon>Bacteroidia</taxon>
        <taxon>Marinilabiliales</taxon>
        <taxon>Marinifilaceae</taxon>
        <taxon>Labilibaculum</taxon>
    </lineage>
</organism>
<dbReference type="PROSITE" id="PS51732">
    <property type="entry name" value="ASN_GLN_ASE_3"/>
    <property type="match status" value="1"/>
</dbReference>
<dbReference type="InterPro" id="IPR006034">
    <property type="entry name" value="Asparaginase/glutaminase-like"/>
</dbReference>
<dbReference type="Proteomes" id="UP000218267">
    <property type="component" value="Chromosome"/>
</dbReference>
<name>A0A1Y1CJI2_9BACT</name>
<dbReference type="PANTHER" id="PTHR11707">
    <property type="entry name" value="L-ASPARAGINASE"/>
    <property type="match status" value="1"/>
</dbReference>
<dbReference type="PANTHER" id="PTHR11707:SF28">
    <property type="entry name" value="60 KDA LYSOPHOSPHOLIPASE"/>
    <property type="match status" value="1"/>
</dbReference>
<dbReference type="InterPro" id="IPR006033">
    <property type="entry name" value="AsnA_fam"/>
</dbReference>
<sequence>MGKKQTSILIIYTGGTIGMVNDPETGSLKPFDFAHILKQVPELKEFGFNLESIAFDPLIDSSNLNPEVWIKIVEIIKDNYKKFDGFVVLHGTDTMSYTASALSFMLDNLQKPVILTGSQLPIGTLRTDGKENLITAIEIAAAYQNGQAMVPEVCVVFENRLFRGNRTTKHNAEHFNAFYSYNYPDLAKIGIHINYNYSAIHYPSQPAELEISTSLDYNIAILKIFPGINKTVIDSILNSKGLKAVIMETYGAGNAPTEKWFIDSIKAAIEKGIIVYNITQCAAGSVEMGLYETSIELLRAGVVSGRDMTTEAAVTKLMYVLGKNLNTEQIKFLLNKSLKGELSQ</sequence>
<dbReference type="EC" id="3.5.1.1" evidence="2"/>
<dbReference type="SFLD" id="SFLDS00057">
    <property type="entry name" value="Glutaminase/Asparaginase"/>
    <property type="match status" value="1"/>
</dbReference>
<comment type="similarity">
    <text evidence="1">Belongs to the asparaginase 1 family.</text>
</comment>
<dbReference type="Pfam" id="PF00710">
    <property type="entry name" value="Asparaginase"/>
    <property type="match status" value="1"/>
</dbReference>
<evidence type="ECO:0000313" key="10">
    <source>
        <dbReference type="EMBL" id="BAX80548.1"/>
    </source>
</evidence>
<evidence type="ECO:0000256" key="4">
    <source>
        <dbReference type="PIRSR" id="PIRSR001220-1"/>
    </source>
</evidence>
<dbReference type="RefSeq" id="WP_096429397.1">
    <property type="nucleotide sequence ID" value="NZ_AP018042.1"/>
</dbReference>
<evidence type="ECO:0000313" key="11">
    <source>
        <dbReference type="Proteomes" id="UP000218267"/>
    </source>
</evidence>
<feature type="domain" description="L-asparaginase N-terminal" evidence="8">
    <location>
        <begin position="8"/>
        <end position="199"/>
    </location>
</feature>
<evidence type="ECO:0000259" key="8">
    <source>
        <dbReference type="Pfam" id="PF00710"/>
    </source>
</evidence>
<evidence type="ECO:0000256" key="3">
    <source>
        <dbReference type="ARBA" id="ARBA00022801"/>
    </source>
</evidence>
<dbReference type="InterPro" id="IPR040919">
    <property type="entry name" value="Asparaginase_C"/>
</dbReference>
<feature type="binding site" evidence="5">
    <location>
        <position position="61"/>
    </location>
    <ligand>
        <name>substrate</name>
    </ligand>
</feature>
<dbReference type="PRINTS" id="PR00139">
    <property type="entry name" value="ASNGLNASE"/>
</dbReference>
<evidence type="ECO:0000256" key="1">
    <source>
        <dbReference type="ARBA" id="ARBA00010518"/>
    </source>
</evidence>
<dbReference type="SMART" id="SM00870">
    <property type="entry name" value="Asparaginase"/>
    <property type="match status" value="1"/>
</dbReference>
<dbReference type="PROSITE" id="PS00144">
    <property type="entry name" value="ASN_GLN_ASE_1"/>
    <property type="match status" value="1"/>
</dbReference>
<keyword evidence="3" id="KW-0378">Hydrolase</keyword>
<dbReference type="InterPro" id="IPR027473">
    <property type="entry name" value="L-asparaginase_C"/>
</dbReference>
<dbReference type="GO" id="GO:0009066">
    <property type="term" value="P:aspartate family amino acid metabolic process"/>
    <property type="evidence" value="ECO:0007669"/>
    <property type="project" value="UniProtKB-ARBA"/>
</dbReference>
<gene>
    <name evidence="10" type="ORF">ALGA_2215</name>
</gene>
<feature type="active site" description="O-isoaspartyl threonine intermediate" evidence="4">
    <location>
        <position position="16"/>
    </location>
</feature>
<evidence type="ECO:0000256" key="6">
    <source>
        <dbReference type="PROSITE-ProRule" id="PRU10099"/>
    </source>
</evidence>
<dbReference type="InterPro" id="IPR020827">
    <property type="entry name" value="Asparaginase/glutaminase_AS1"/>
</dbReference>
<proteinExistence type="inferred from homology"/>
<accession>A0A1Y1CJI2</accession>
<protein>
    <recommendedName>
        <fullName evidence="2">asparaginase</fullName>
        <ecNumber evidence="2">3.5.1.1</ecNumber>
    </recommendedName>
</protein>
<dbReference type="InterPro" id="IPR036152">
    <property type="entry name" value="Asp/glu_Ase-like_sf"/>
</dbReference>
<dbReference type="PIRSF" id="PIRSF500176">
    <property type="entry name" value="L_ASNase"/>
    <property type="match status" value="1"/>
</dbReference>
<dbReference type="InterPro" id="IPR027474">
    <property type="entry name" value="L-asparaginase_N"/>
</dbReference>
<evidence type="ECO:0000256" key="7">
    <source>
        <dbReference type="PROSITE-ProRule" id="PRU10100"/>
    </source>
</evidence>
<feature type="active site" evidence="6">
    <location>
        <position position="16"/>
    </location>
</feature>
<dbReference type="PROSITE" id="PS00917">
    <property type="entry name" value="ASN_GLN_ASE_2"/>
    <property type="match status" value="1"/>
</dbReference>
<dbReference type="InterPro" id="IPR027475">
    <property type="entry name" value="Asparaginase/glutaminase_AS2"/>
</dbReference>
<feature type="domain" description="Asparaginase/glutaminase C-terminal" evidence="9">
    <location>
        <begin position="218"/>
        <end position="331"/>
    </location>
</feature>
<dbReference type="FunFam" id="3.40.50.40:FF:000001">
    <property type="entry name" value="L-asparaginase 1"/>
    <property type="match status" value="1"/>
</dbReference>
<dbReference type="InterPro" id="IPR041725">
    <property type="entry name" value="L-asparaginase_I"/>
</dbReference>
<dbReference type="OrthoDB" id="9788068at2"/>
<reference evidence="10 11" key="1">
    <citation type="journal article" date="2018" name="Mar. Genomics">
        <title>Complete genome sequence of Marinifilaceae bacterium strain SPP2, isolated from the Antarctic marine sediment.</title>
        <authorList>
            <person name="Watanabe M."/>
            <person name="Kojima H."/>
            <person name="Fukui M."/>
        </authorList>
    </citation>
    <scope>NUCLEOTIDE SEQUENCE [LARGE SCALE GENOMIC DNA]</scope>
    <source>
        <strain evidence="10 11">SPP2</strain>
    </source>
</reference>
<dbReference type="KEGG" id="mbas:ALGA_2215"/>
<dbReference type="InterPro" id="IPR037152">
    <property type="entry name" value="L-asparaginase_N_sf"/>
</dbReference>
<feature type="binding site" evidence="5">
    <location>
        <begin position="92"/>
        <end position="93"/>
    </location>
    <ligand>
        <name>substrate</name>
    </ligand>
</feature>
<dbReference type="NCBIfam" id="TIGR00519">
    <property type="entry name" value="asnASE_I"/>
    <property type="match status" value="1"/>
</dbReference>
<evidence type="ECO:0000256" key="5">
    <source>
        <dbReference type="PIRSR" id="PIRSR001220-2"/>
    </source>
</evidence>
<evidence type="ECO:0000256" key="2">
    <source>
        <dbReference type="ARBA" id="ARBA00012920"/>
    </source>
</evidence>
<dbReference type="Gene3D" id="3.40.50.1170">
    <property type="entry name" value="L-asparaginase, N-terminal domain"/>
    <property type="match status" value="1"/>
</dbReference>
<feature type="active site" evidence="7">
    <location>
        <position position="92"/>
    </location>
</feature>
<evidence type="ECO:0000259" key="9">
    <source>
        <dbReference type="Pfam" id="PF17763"/>
    </source>
</evidence>
<reference evidence="11" key="2">
    <citation type="journal article" date="2020" name="Antonie Van Leeuwenhoek">
        <title>Labilibaculum antarcticum sp. nov., a novel facultative anaerobic, psychrotorelant bacterium isolated from marine sediment of Antarctica.</title>
        <authorList>
            <person name="Watanabe M."/>
            <person name="Kojima H."/>
            <person name="Fukui M."/>
        </authorList>
    </citation>
    <scope>NUCLEOTIDE SEQUENCE [LARGE SCALE GENOMIC DNA]</scope>
    <source>
        <strain evidence="11">SPP2</strain>
    </source>
</reference>
<dbReference type="Gene3D" id="3.40.50.40">
    <property type="match status" value="1"/>
</dbReference>
<dbReference type="SUPFAM" id="SSF53774">
    <property type="entry name" value="Glutaminase/Asparaginase"/>
    <property type="match status" value="1"/>
</dbReference>
<dbReference type="FunFam" id="3.40.50.1170:FF:000004">
    <property type="entry name" value="L-asparaginase, type I"/>
    <property type="match status" value="1"/>
</dbReference>
<dbReference type="GO" id="GO:0004067">
    <property type="term" value="F:asparaginase activity"/>
    <property type="evidence" value="ECO:0007669"/>
    <property type="project" value="UniProtKB-UniRule"/>
</dbReference>
<dbReference type="PIRSF" id="PIRSF001220">
    <property type="entry name" value="L-ASNase_gatD"/>
    <property type="match status" value="1"/>
</dbReference>
<dbReference type="EMBL" id="AP018042">
    <property type="protein sequence ID" value="BAX80548.1"/>
    <property type="molecule type" value="Genomic_DNA"/>
</dbReference>
<dbReference type="Pfam" id="PF17763">
    <property type="entry name" value="Asparaginase_C"/>
    <property type="match status" value="1"/>
</dbReference>
<dbReference type="CDD" id="cd08963">
    <property type="entry name" value="L-asparaginase_I"/>
    <property type="match status" value="1"/>
</dbReference>
<dbReference type="AlphaFoldDB" id="A0A1Y1CJI2"/>